<keyword evidence="7" id="KW-1185">Reference proteome</keyword>
<dbReference type="SUPFAM" id="SSF52540">
    <property type="entry name" value="P-loop containing nucleoside triphosphate hydrolases"/>
    <property type="match status" value="1"/>
</dbReference>
<dbReference type="Pfam" id="PF13516">
    <property type="entry name" value="LRR_6"/>
    <property type="match status" value="6"/>
</dbReference>
<dbReference type="Pfam" id="PF18738">
    <property type="entry name" value="HEPN_DZIP3"/>
    <property type="match status" value="1"/>
</dbReference>
<dbReference type="InterPro" id="IPR027417">
    <property type="entry name" value="P-loop_NTPase"/>
</dbReference>
<protein>
    <recommendedName>
        <fullName evidence="5">NACHT domain-containing protein</fullName>
    </recommendedName>
</protein>
<dbReference type="SMART" id="SM00368">
    <property type="entry name" value="LRR_RI"/>
    <property type="match status" value="8"/>
</dbReference>
<keyword evidence="1" id="KW-0433">Leucine-rich repeat</keyword>
<proteinExistence type="predicted"/>
<evidence type="ECO:0000256" key="1">
    <source>
        <dbReference type="ARBA" id="ARBA00022614"/>
    </source>
</evidence>
<keyword evidence="4" id="KW-0067">ATP-binding</keyword>
<evidence type="ECO:0000256" key="4">
    <source>
        <dbReference type="ARBA" id="ARBA00022840"/>
    </source>
</evidence>
<dbReference type="PROSITE" id="PS51450">
    <property type="entry name" value="LRR"/>
    <property type="match status" value="1"/>
</dbReference>
<dbReference type="InterPro" id="IPR001611">
    <property type="entry name" value="Leu-rich_rpt"/>
</dbReference>
<evidence type="ECO:0000259" key="5">
    <source>
        <dbReference type="PROSITE" id="PS50837"/>
    </source>
</evidence>
<organism evidence="6 7">
    <name type="scientific">Pocillopora meandrina</name>
    <dbReference type="NCBI Taxonomy" id="46732"/>
    <lineage>
        <taxon>Eukaryota</taxon>
        <taxon>Metazoa</taxon>
        <taxon>Cnidaria</taxon>
        <taxon>Anthozoa</taxon>
        <taxon>Hexacorallia</taxon>
        <taxon>Scleractinia</taxon>
        <taxon>Astrocoeniina</taxon>
        <taxon>Pocilloporidae</taxon>
        <taxon>Pocillopora</taxon>
    </lineage>
</organism>
<dbReference type="InterPro" id="IPR041249">
    <property type="entry name" value="HEPN_DZIP3"/>
</dbReference>
<evidence type="ECO:0000256" key="2">
    <source>
        <dbReference type="ARBA" id="ARBA00022737"/>
    </source>
</evidence>
<dbReference type="InterPro" id="IPR032675">
    <property type="entry name" value="LRR_dom_sf"/>
</dbReference>
<evidence type="ECO:0000256" key="3">
    <source>
        <dbReference type="ARBA" id="ARBA00022741"/>
    </source>
</evidence>
<keyword evidence="3" id="KW-0547">Nucleotide-binding</keyword>
<reference evidence="6 7" key="1">
    <citation type="submission" date="2022-05" db="EMBL/GenBank/DDBJ databases">
        <authorList>
            <consortium name="Genoscope - CEA"/>
            <person name="William W."/>
        </authorList>
    </citation>
    <scope>NUCLEOTIDE SEQUENCE [LARGE SCALE GENOMIC DNA]</scope>
</reference>
<dbReference type="InterPro" id="IPR007111">
    <property type="entry name" value="NACHT_NTPase"/>
</dbReference>
<dbReference type="PROSITE" id="PS50837">
    <property type="entry name" value="NACHT"/>
    <property type="match status" value="1"/>
</dbReference>
<evidence type="ECO:0000313" key="7">
    <source>
        <dbReference type="Proteomes" id="UP001159428"/>
    </source>
</evidence>
<keyword evidence="2" id="KW-0677">Repeat</keyword>
<sequence length="1090" mass="123731">MIQEDFFMASVATPSYHSTKETTNYARLCRLLVDAGSDALRDAFDKSRPTGDLNSVLSSPPVHAVLQSLRKKRILNPSQWGKLYPAIKSAVSSKNFDITLLMVLLRNICGLVRPATGWDTLPPATDTTLEADVVRIKCYRNTVYGHVSQASVDDPTFNQYWQDIQGALVRLGGASYQSAIDDLKKECIDPDFEEHYRELLKQWVMDEVSVKERLDEIEEKLSRKLDDWKESIENPEKKTGVGAAAAYTNALKASVKSRTEFHTLPSPTMKKARTDDIYTSLLIQHGRKPIEDLDMKRKERLRQYGRVSGEPVKHNQEIFICDTDSNVVKIPRSVLVTGKAGIGKTLFFQKFIRDWANNMLFETQANLQLPDLKFAYLLTFRQLNSLGDDRVTLRDILNRSSVLDEHSNIEDSVFEYILDHSEEVLILIDGYDEYSKRNFIESDWDDRYPNSAHEEMPVAALCAKLIKGKLLRDSVVMITSRPDESDEMTSRIGFDRYVEITGFTEEQVKKYVEKYFNEKEVMKNAVMDHITKNDNLVSFAHIPVVCFLMCSYFEYLLNEPVNTDVLPVNTSEIYFEVVNMFLGKHDKESAVSSEDTLDKMSEFAAHLLQERKFIFALKDMKRFTLEEVKSLRANGLLHCGPPFRKSYTETTKYFCFTHFTLQEYLAARWFVKRKQIPSHRDNVSEMIFQFMSGILSKQKDEFFMRALLERLDWMYSIRVGVLPKLPKLLKLQRIMEYQEKNFAQRIVKERFHQFCDRDGVIEFEKLAGADCTAVAFLLDVIRTLNADKITGEKQGPLQQSSVALAKTLTLWKCHLSETGLRVVYKALEKKHSPVTELYLYDCVLQEKCVNLLGESLLVSKLNELGLVEALITDADVVSLCQALKTPTCKVATLNLFRNQITDVGVASICQPLQTPTCKVTTLNLGLNQITDAGVASLCQALQTPTCKVTTLDLCQNQITDVGVVSLCQALQTPTCKVTTLDLCHNQITDAGVVSLCQALQTPTCKLTTLQLSHNRITDAGVVSLCQVLQTPTCKLTKLDLGYNQITAAGINNLFQAFQIPTCKVTELRPGHNQFIRESQSWITDVQLDSR</sequence>
<accession>A0AAU9X5K1</accession>
<dbReference type="Pfam" id="PF05729">
    <property type="entry name" value="NACHT"/>
    <property type="match status" value="1"/>
</dbReference>
<dbReference type="Proteomes" id="UP001159428">
    <property type="component" value="Unassembled WGS sequence"/>
</dbReference>
<gene>
    <name evidence="6" type="ORF">PMEA_00018296</name>
</gene>
<dbReference type="GO" id="GO:0005524">
    <property type="term" value="F:ATP binding"/>
    <property type="evidence" value="ECO:0007669"/>
    <property type="project" value="UniProtKB-KW"/>
</dbReference>
<dbReference type="AlphaFoldDB" id="A0AAU9X5K1"/>
<dbReference type="PANTHER" id="PTHR24106">
    <property type="entry name" value="NACHT, LRR AND CARD DOMAINS-CONTAINING"/>
    <property type="match status" value="1"/>
</dbReference>
<dbReference type="Gene3D" id="3.40.50.300">
    <property type="entry name" value="P-loop containing nucleotide triphosphate hydrolases"/>
    <property type="match status" value="1"/>
</dbReference>
<dbReference type="EMBL" id="CALNXJ010000031">
    <property type="protein sequence ID" value="CAH3137769.1"/>
    <property type="molecule type" value="Genomic_DNA"/>
</dbReference>
<dbReference type="Gene3D" id="3.80.10.10">
    <property type="entry name" value="Ribonuclease Inhibitor"/>
    <property type="match status" value="2"/>
</dbReference>
<dbReference type="InterPro" id="IPR051261">
    <property type="entry name" value="NLR"/>
</dbReference>
<name>A0AAU9X5K1_9CNID</name>
<comment type="caution">
    <text evidence="6">The sequence shown here is derived from an EMBL/GenBank/DDBJ whole genome shotgun (WGS) entry which is preliminary data.</text>
</comment>
<evidence type="ECO:0000313" key="6">
    <source>
        <dbReference type="EMBL" id="CAH3137769.1"/>
    </source>
</evidence>
<dbReference type="SUPFAM" id="SSF52047">
    <property type="entry name" value="RNI-like"/>
    <property type="match status" value="1"/>
</dbReference>
<feature type="domain" description="NACHT" evidence="5">
    <location>
        <begin position="332"/>
        <end position="552"/>
    </location>
</feature>